<evidence type="ECO:0000256" key="10">
    <source>
        <dbReference type="ARBA" id="ARBA00022908"/>
    </source>
</evidence>
<dbReference type="GO" id="GO:0006508">
    <property type="term" value="P:proteolysis"/>
    <property type="evidence" value="ECO:0007669"/>
    <property type="project" value="InterPro"/>
</dbReference>
<feature type="domain" description="Reverse transcriptase" evidence="14">
    <location>
        <begin position="176"/>
        <end position="361"/>
    </location>
</feature>
<dbReference type="InterPro" id="IPR012337">
    <property type="entry name" value="RNaseH-like_sf"/>
</dbReference>
<dbReference type="SUPFAM" id="SSF50630">
    <property type="entry name" value="Acid proteases"/>
    <property type="match status" value="1"/>
</dbReference>
<evidence type="ECO:0000259" key="14">
    <source>
        <dbReference type="PROSITE" id="PS50878"/>
    </source>
</evidence>
<dbReference type="InterPro" id="IPR021109">
    <property type="entry name" value="Peptidase_aspartic_dom_sf"/>
</dbReference>
<keyword evidence="5" id="KW-0540">Nuclease</keyword>
<keyword evidence="7" id="KW-0378">Hydrolase</keyword>
<evidence type="ECO:0000256" key="5">
    <source>
        <dbReference type="ARBA" id="ARBA00022722"/>
    </source>
</evidence>
<protein>
    <recommendedName>
        <fullName evidence="2">ribonuclease H</fullName>
        <ecNumber evidence="2">3.1.26.4</ecNumber>
    </recommendedName>
</protein>
<keyword evidence="4" id="KW-0548">Nucleotidyltransferase</keyword>
<dbReference type="PROSITE" id="PS50994">
    <property type="entry name" value="INTEGRASE"/>
    <property type="match status" value="1"/>
</dbReference>
<dbReference type="GO" id="GO:0003964">
    <property type="term" value="F:RNA-directed DNA polymerase activity"/>
    <property type="evidence" value="ECO:0007669"/>
    <property type="project" value="UniProtKB-KW"/>
</dbReference>
<dbReference type="InterPro" id="IPR001995">
    <property type="entry name" value="Peptidase_A2_cat"/>
</dbReference>
<dbReference type="PROSITE" id="PS50175">
    <property type="entry name" value="ASP_PROT_RETROV"/>
    <property type="match status" value="1"/>
</dbReference>
<keyword evidence="10" id="KW-0229">DNA integration</keyword>
<dbReference type="InterPro" id="IPR041577">
    <property type="entry name" value="RT_RNaseH_2"/>
</dbReference>
<feature type="region of interest" description="Disordered" evidence="12">
    <location>
        <begin position="1006"/>
        <end position="1042"/>
    </location>
</feature>
<dbReference type="InterPro" id="IPR036397">
    <property type="entry name" value="RNaseH_sf"/>
</dbReference>
<dbReference type="Gene3D" id="2.30.30.850">
    <property type="match status" value="1"/>
</dbReference>
<dbReference type="InterPro" id="IPR001584">
    <property type="entry name" value="Integrase_cat-core"/>
</dbReference>
<accession>A0A3M0JH01</accession>
<feature type="domain" description="Peptidase A2" evidence="13">
    <location>
        <begin position="20"/>
        <end position="93"/>
    </location>
</feature>
<dbReference type="GO" id="GO:0003723">
    <property type="term" value="F:RNA binding"/>
    <property type="evidence" value="ECO:0007669"/>
    <property type="project" value="UniProtKB-KW"/>
</dbReference>
<dbReference type="Gene3D" id="2.40.70.10">
    <property type="entry name" value="Acid Proteases"/>
    <property type="match status" value="1"/>
</dbReference>
<dbReference type="Gene3D" id="3.10.10.10">
    <property type="entry name" value="HIV Type 1 Reverse Transcriptase, subunit A, domain 1"/>
    <property type="match status" value="1"/>
</dbReference>
<evidence type="ECO:0000256" key="8">
    <source>
        <dbReference type="ARBA" id="ARBA00022842"/>
    </source>
</evidence>
<dbReference type="Gene3D" id="1.10.340.70">
    <property type="match status" value="1"/>
</dbReference>
<evidence type="ECO:0000313" key="16">
    <source>
        <dbReference type="EMBL" id="RMC00139.1"/>
    </source>
</evidence>
<dbReference type="PROSITE" id="PS00141">
    <property type="entry name" value="ASP_PROTEASE"/>
    <property type="match status" value="1"/>
</dbReference>
<evidence type="ECO:0000256" key="1">
    <source>
        <dbReference type="ARBA" id="ARBA00010879"/>
    </source>
</evidence>
<evidence type="ECO:0000259" key="13">
    <source>
        <dbReference type="PROSITE" id="PS50175"/>
    </source>
</evidence>
<evidence type="ECO:0000256" key="4">
    <source>
        <dbReference type="ARBA" id="ARBA00022695"/>
    </source>
</evidence>
<dbReference type="PROSITE" id="PS50878">
    <property type="entry name" value="RT_POL"/>
    <property type="match status" value="1"/>
</dbReference>
<dbReference type="GO" id="GO:0015074">
    <property type="term" value="P:DNA integration"/>
    <property type="evidence" value="ECO:0007669"/>
    <property type="project" value="UniProtKB-KW"/>
</dbReference>
<dbReference type="Pfam" id="PF00078">
    <property type="entry name" value="RVT_1"/>
    <property type="match status" value="1"/>
</dbReference>
<dbReference type="InterPro" id="IPR018061">
    <property type="entry name" value="Retropepsins"/>
</dbReference>
<dbReference type="InterPro" id="IPR000477">
    <property type="entry name" value="RT_dom"/>
</dbReference>
<dbReference type="GO" id="GO:0004190">
    <property type="term" value="F:aspartic-type endopeptidase activity"/>
    <property type="evidence" value="ECO:0007669"/>
    <property type="project" value="InterPro"/>
</dbReference>
<dbReference type="InterPro" id="IPR051320">
    <property type="entry name" value="Viral_Replic_Matur_Polypro"/>
</dbReference>
<dbReference type="Gene3D" id="3.30.420.10">
    <property type="entry name" value="Ribonuclease H-like superfamily/Ribonuclease H"/>
    <property type="match status" value="2"/>
</dbReference>
<evidence type="ECO:0000256" key="12">
    <source>
        <dbReference type="SAM" id="MobiDB-lite"/>
    </source>
</evidence>
<keyword evidence="9" id="KW-0694">RNA-binding</keyword>
<keyword evidence="8" id="KW-0460">Magnesium</keyword>
<dbReference type="InterPro" id="IPR040643">
    <property type="entry name" value="MLVIN_C"/>
</dbReference>
<dbReference type="Gene3D" id="3.10.20.370">
    <property type="match status" value="1"/>
</dbReference>
<comment type="caution">
    <text evidence="16">The sequence shown here is derived from an EMBL/GenBank/DDBJ whole genome shotgun (WGS) entry which is preliminary data.</text>
</comment>
<keyword evidence="11" id="KW-0695">RNA-directed DNA polymerase</keyword>
<feature type="domain" description="Integrase catalytic" evidence="15">
    <location>
        <begin position="752"/>
        <end position="909"/>
    </location>
</feature>
<feature type="compositionally biased region" description="Polar residues" evidence="12">
    <location>
        <begin position="1026"/>
        <end position="1036"/>
    </location>
</feature>
<evidence type="ECO:0000259" key="15">
    <source>
        <dbReference type="PROSITE" id="PS50994"/>
    </source>
</evidence>
<proteinExistence type="inferred from homology"/>
<dbReference type="SUPFAM" id="SSF56672">
    <property type="entry name" value="DNA/RNA polymerases"/>
    <property type="match status" value="1"/>
</dbReference>
<dbReference type="PANTHER" id="PTHR33064">
    <property type="entry name" value="POL PROTEIN"/>
    <property type="match status" value="1"/>
</dbReference>
<dbReference type="Proteomes" id="UP000269221">
    <property type="component" value="Unassembled WGS sequence"/>
</dbReference>
<evidence type="ECO:0000256" key="7">
    <source>
        <dbReference type="ARBA" id="ARBA00022801"/>
    </source>
</evidence>
<evidence type="ECO:0000256" key="9">
    <source>
        <dbReference type="ARBA" id="ARBA00022884"/>
    </source>
</evidence>
<dbReference type="Gene3D" id="3.30.70.270">
    <property type="match status" value="2"/>
</dbReference>
<evidence type="ECO:0000256" key="6">
    <source>
        <dbReference type="ARBA" id="ARBA00022759"/>
    </source>
</evidence>
<dbReference type="InterPro" id="IPR043128">
    <property type="entry name" value="Rev_trsase/Diguanyl_cyclase"/>
</dbReference>
<dbReference type="GO" id="GO:0004523">
    <property type="term" value="F:RNA-DNA hybrid ribonuclease activity"/>
    <property type="evidence" value="ECO:0007669"/>
    <property type="project" value="UniProtKB-EC"/>
</dbReference>
<dbReference type="STRING" id="333673.A0A3M0JH01"/>
<evidence type="ECO:0000256" key="2">
    <source>
        <dbReference type="ARBA" id="ARBA00012180"/>
    </source>
</evidence>
<comment type="similarity">
    <text evidence="1">Belongs to the beta type-B retroviral polymerase family. HERV class-II K(HML-2) pol subfamily.</text>
</comment>
<gene>
    <name evidence="16" type="ORF">DUI87_23549</name>
</gene>
<dbReference type="InterPro" id="IPR001969">
    <property type="entry name" value="Aspartic_peptidase_AS"/>
</dbReference>
<dbReference type="InterPro" id="IPR043502">
    <property type="entry name" value="DNA/RNA_pol_sf"/>
</dbReference>
<dbReference type="Pfam" id="PF18697">
    <property type="entry name" value="MLVIN_C"/>
    <property type="match status" value="1"/>
</dbReference>
<dbReference type="SUPFAM" id="SSF53098">
    <property type="entry name" value="Ribonuclease H-like"/>
    <property type="match status" value="1"/>
</dbReference>
<sequence length="1042" mass="118261">MSHQEEPVVNFEIGPHQEDFEFLVDTGADRSSLRKLPAGMTVSMKTCEVMGAEGKPFKAPIIINVKIKGNSRQVTADFIYLPELETNLLGRDLQVQLGVGVILEKGKMRVKIMTLTARDLEEIDSRVWAEEGKTGFLDIPPIKIEMQIGTPPVRIKQYPISPEGRRGLTPVIEQLLEEGILEPCMSPHNTPILAVKKAEGKYRLVQDLREINKRTVTKYPVVPNLSQIPPEHAWFTIVDLKDAFWACPLAEECRDWFAFEWEHPEKNRKQQLRWTCLPQGFTESPNLFGQALEKLLEQFSPKGPVKILQYVDDLLVSGEDKLEVKPASTQLLNFLGEKGLRVSKKKLQFVEQEVTYLGHLIGKGYKKLSPERIAGIQAIPSPKTKRDIRKLLGLFGYCRLWLNKYTQSVKFLYEKLVNPEPIEWTEEDEDRLKDLKHKLFTAPVLSLPNLKQEFDLFVNTEEGIAYGVVTQEWGGCKKPVAFLSKLLDPVARGWPTCLQAVAATAVLVEETQKLTLQGKIRVHTPHDLKTILSQKAPEWITDSRILKYEIALMNSENLTLTTSKTLNPAQFLTGEPPQDLEHNCLELLNYQTKPLEIAIVHVRGHQKRDTLEGEGNHIADQEAKRAAQGSGKPIKVLAMNKVLGEGREKEKPIYSEKESKLIKELKMQPGKYGEWVTPDGRKFLNKPLARKRLSEIHESTHWGTQGLCDHFLREYLCIGVYELAKSITQGCIICQKVNQRALRKIPLGGREIALRPFQNIQIDVTEMPTVQDYKHLLVIVDHLTHWVEAFPTKKETAEVVIKTLLEQIIPRYGLVNNIDSDRGPHFTAHILQKTVETLGVKWKLHVPWHPQSSGRVERMNKTLKNVLTKLIEETKMNWLKCLPLALLRIRARPRADIGVSPYEMLFGLPFLLTSYSTGGYQDGESRAREYLQTIGKTLENLQKKGYIPQTSPLDSKAHQIDPGDWVLIKSWTTASLTPKFEGPFQVLLTTHTAVRTQEKGWTHITRVKGPVPPPTEPSDPTTSPSHTEWTVTQQPGTLKLTL</sequence>
<evidence type="ECO:0000256" key="3">
    <source>
        <dbReference type="ARBA" id="ARBA00022679"/>
    </source>
</evidence>
<dbReference type="OrthoDB" id="9906983at2759"/>
<dbReference type="PANTHER" id="PTHR33064:SF37">
    <property type="entry name" value="RIBONUCLEASE H"/>
    <property type="match status" value="1"/>
</dbReference>
<reference evidence="16 17" key="1">
    <citation type="submission" date="2018-07" db="EMBL/GenBank/DDBJ databases">
        <title>A high quality draft genome assembly of the barn swallow (H. rustica rustica).</title>
        <authorList>
            <person name="Formenti G."/>
            <person name="Chiara M."/>
            <person name="Poveda L."/>
            <person name="Francoijs K.-J."/>
            <person name="Bonisoli-Alquati A."/>
            <person name="Canova L."/>
            <person name="Gianfranceschi L."/>
            <person name="Horner D.S."/>
            <person name="Saino N."/>
        </authorList>
    </citation>
    <scope>NUCLEOTIDE SEQUENCE [LARGE SCALE GENOMIC DNA]</scope>
    <source>
        <strain evidence="16">Chelidonia</strain>
        <tissue evidence="16">Blood</tissue>
    </source>
</reference>
<evidence type="ECO:0000256" key="11">
    <source>
        <dbReference type="ARBA" id="ARBA00022918"/>
    </source>
</evidence>
<evidence type="ECO:0000313" key="17">
    <source>
        <dbReference type="Proteomes" id="UP000269221"/>
    </source>
</evidence>
<keyword evidence="3" id="KW-0808">Transferase</keyword>
<dbReference type="Pfam" id="PF17919">
    <property type="entry name" value="RT_RNaseH_2"/>
    <property type="match status" value="1"/>
</dbReference>
<dbReference type="EMBL" id="QRBI01000145">
    <property type="protein sequence ID" value="RMC00139.1"/>
    <property type="molecule type" value="Genomic_DNA"/>
</dbReference>
<organism evidence="16 17">
    <name type="scientific">Hirundo rustica rustica</name>
    <dbReference type="NCBI Taxonomy" id="333673"/>
    <lineage>
        <taxon>Eukaryota</taxon>
        <taxon>Metazoa</taxon>
        <taxon>Chordata</taxon>
        <taxon>Craniata</taxon>
        <taxon>Vertebrata</taxon>
        <taxon>Euteleostomi</taxon>
        <taxon>Archelosauria</taxon>
        <taxon>Archosauria</taxon>
        <taxon>Dinosauria</taxon>
        <taxon>Saurischia</taxon>
        <taxon>Theropoda</taxon>
        <taxon>Coelurosauria</taxon>
        <taxon>Aves</taxon>
        <taxon>Neognathae</taxon>
        <taxon>Neoaves</taxon>
        <taxon>Telluraves</taxon>
        <taxon>Australaves</taxon>
        <taxon>Passeriformes</taxon>
        <taxon>Sylvioidea</taxon>
        <taxon>Hirundinidae</taxon>
        <taxon>Hirundo</taxon>
    </lineage>
</organism>
<dbReference type="Pfam" id="PF00077">
    <property type="entry name" value="RVP"/>
    <property type="match status" value="1"/>
</dbReference>
<keyword evidence="17" id="KW-1185">Reference proteome</keyword>
<dbReference type="EC" id="3.1.26.4" evidence="2"/>
<dbReference type="Pfam" id="PF00665">
    <property type="entry name" value="rve"/>
    <property type="match status" value="1"/>
</dbReference>
<name>A0A3M0JH01_HIRRU</name>
<dbReference type="AlphaFoldDB" id="A0A3M0JH01"/>
<keyword evidence="6" id="KW-0255">Endonuclease</keyword>